<dbReference type="STRING" id="1499967.U27_03960"/>
<organism evidence="1">
    <name type="scientific">Vecturithrix granuli</name>
    <dbReference type="NCBI Taxonomy" id="1499967"/>
    <lineage>
        <taxon>Bacteria</taxon>
        <taxon>Candidatus Moduliflexota</taxon>
        <taxon>Candidatus Vecturitrichia</taxon>
        <taxon>Candidatus Vecturitrichales</taxon>
        <taxon>Candidatus Vecturitrichaceae</taxon>
        <taxon>Candidatus Vecturithrix</taxon>
    </lineage>
</organism>
<reference evidence="1" key="1">
    <citation type="journal article" date="2015" name="PeerJ">
        <title>First genomic representation of candidate bacterial phylum KSB3 points to enhanced environmental sensing as a trigger of wastewater bulking.</title>
        <authorList>
            <person name="Sekiguchi Y."/>
            <person name="Ohashi A."/>
            <person name="Parks D.H."/>
            <person name="Yamauchi T."/>
            <person name="Tyson G.W."/>
            <person name="Hugenholtz P."/>
        </authorList>
    </citation>
    <scope>NUCLEOTIDE SEQUENCE [LARGE SCALE GENOMIC DNA]</scope>
</reference>
<dbReference type="AlphaFoldDB" id="A0A081BXE1"/>
<sequence length="79" mass="8983">MECGQWNQKDWDRLIAPIQLGDCILMLGPDATLEPYEGQVRSLTEILAHNLAGEIPPEELKTWNIDPFNCALQFRQCPS</sequence>
<dbReference type="EMBL" id="DF820465">
    <property type="protein sequence ID" value="GAK56996.1"/>
    <property type="molecule type" value="Genomic_DNA"/>
</dbReference>
<dbReference type="Proteomes" id="UP000030661">
    <property type="component" value="Unassembled WGS sequence"/>
</dbReference>
<accession>A0A081BXE1</accession>
<evidence type="ECO:0000313" key="1">
    <source>
        <dbReference type="EMBL" id="GAK56996.1"/>
    </source>
</evidence>
<name>A0A081BXE1_VECG1</name>
<protein>
    <submittedName>
        <fullName evidence="1">Uncharacterized protein</fullName>
    </submittedName>
</protein>
<gene>
    <name evidence="1" type="ORF">U27_03960</name>
</gene>
<keyword evidence="2" id="KW-1185">Reference proteome</keyword>
<proteinExistence type="predicted"/>
<evidence type="ECO:0000313" key="2">
    <source>
        <dbReference type="Proteomes" id="UP000030661"/>
    </source>
</evidence>
<dbReference type="HOGENOM" id="CLU_2598885_0_0_0"/>